<dbReference type="Pfam" id="PF13625">
    <property type="entry name" value="Helicase_C_3"/>
    <property type="match status" value="1"/>
</dbReference>
<dbReference type="RefSeq" id="WP_060622261.1">
    <property type="nucleotide sequence ID" value="NZ_LCZJ02000016.1"/>
</dbReference>
<evidence type="ECO:0000313" key="3">
    <source>
        <dbReference type="Proteomes" id="UP000054709"/>
    </source>
</evidence>
<organism evidence="2 3">
    <name type="scientific">Paenibacillus etheri</name>
    <dbReference type="NCBI Taxonomy" id="1306852"/>
    <lineage>
        <taxon>Bacteria</taxon>
        <taxon>Bacillati</taxon>
        <taxon>Bacillota</taxon>
        <taxon>Bacilli</taxon>
        <taxon>Bacillales</taxon>
        <taxon>Paenibacillaceae</taxon>
        <taxon>Paenibacillus</taxon>
    </lineage>
</organism>
<dbReference type="Proteomes" id="UP000054709">
    <property type="component" value="Unassembled WGS sequence"/>
</dbReference>
<sequence>MNQLSAEALEVLRRLCAAYAAQPFDEGKEERWRPTTLCRAEQKLAMDELRRAGLLTARHKILGEKLYQIPVEQLPVLEQEFFPCQPKFIEGYSVNLSMEAGAGLAVDLFRALLFTSSEGLPLTAKGIIHKKNLNRLAAQLSFQEKHIAGLSMGIPSNEMDTLSATLVVDIMLCLGLITRLKTGFKLDKDMLKRWLQLPETRMTDILYGIVIHRFGSIGPADQHFRYLISSTAFVPEKWTALPGLLDWMADMNLTGTIARNELEQSSLNWLRCLTGFGWCEQGSTPEGIPCFRWTAAKPKLISGSESLPDSMAENSNVQFIVQPDFEVLIPPEVPYIVRWILAKCSELLQTDTMWSFRLTREKLEQASERGMPPEEAIAWIKDHALGGLPSVVELSLEQWGKSIGRTSLSEVILLTCQTEEDGTAIAAHPRLQDCLKRIGPLHFLISPESVEQIHKELYLAGMAPSRMIGGCEEEADADIVWTSFHQEAETGQELYSLPVLNSELGLLHRGNPFLNLPVISPEQEEDILLGAENVPQIWSKEWRHYHSSTAQKVMEQGLRWGIKVRFSLKDQMLDFIPFRIKGNPWKVVGHLLYNDGETVEEIELTPEDWKEMKLVIPKRRRNSSSAEASDYVMIEKSTEFGRTLT</sequence>
<evidence type="ECO:0000259" key="1">
    <source>
        <dbReference type="Pfam" id="PF13625"/>
    </source>
</evidence>
<comment type="caution">
    <text evidence="2">The sequence shown here is derived from an EMBL/GenBank/DDBJ whole genome shotgun (WGS) entry which is preliminary data.</text>
</comment>
<gene>
    <name evidence="2" type="ORF">UQ64_07515</name>
</gene>
<feature type="domain" description="Helicase XPB/Ssl2 N-terminal" evidence="1">
    <location>
        <begin position="319"/>
        <end position="436"/>
    </location>
</feature>
<protein>
    <recommendedName>
        <fullName evidence="1">Helicase XPB/Ssl2 N-terminal domain-containing protein</fullName>
    </recommendedName>
</protein>
<name>A0A0W1B308_9BACL</name>
<dbReference type="AlphaFoldDB" id="A0A0W1B308"/>
<proteinExistence type="predicted"/>
<keyword evidence="3" id="KW-1185">Reference proteome</keyword>
<reference evidence="2 3" key="1">
    <citation type="journal article" date="2015" name="Int. Biodeterior. Biodegradation">
        <title>Physiological and genetic screening methods for the isolation of methyl tert-butyl ether-degrading bacteria for bioremediation purposes.</title>
        <authorList>
            <person name="Guisado I.M."/>
            <person name="Purswani J."/>
            <person name="Gonzalez Lopez J."/>
            <person name="Pozo C."/>
        </authorList>
    </citation>
    <scope>NUCLEOTIDE SEQUENCE [LARGE SCALE GENOMIC DNA]</scope>
    <source>
        <strain evidence="2 3">SH7</strain>
    </source>
</reference>
<dbReference type="OrthoDB" id="2987331at2"/>
<dbReference type="EMBL" id="LCZJ02000016">
    <property type="protein sequence ID" value="KTD87951.1"/>
    <property type="molecule type" value="Genomic_DNA"/>
</dbReference>
<dbReference type="InterPro" id="IPR032830">
    <property type="entry name" value="XPB/Ssl2_N"/>
</dbReference>
<evidence type="ECO:0000313" key="2">
    <source>
        <dbReference type="EMBL" id="KTD87951.1"/>
    </source>
</evidence>
<accession>A0A0W1B308</accession>